<keyword evidence="4" id="KW-1185">Reference proteome</keyword>
<evidence type="ECO:0000256" key="1">
    <source>
        <dbReference type="SAM" id="Phobius"/>
    </source>
</evidence>
<organism evidence="3 4">
    <name type="scientific">Streptomyces violaceorubidus</name>
    <dbReference type="NCBI Taxonomy" id="284042"/>
    <lineage>
        <taxon>Bacteria</taxon>
        <taxon>Bacillati</taxon>
        <taxon>Actinomycetota</taxon>
        <taxon>Actinomycetes</taxon>
        <taxon>Kitasatosporales</taxon>
        <taxon>Streptomycetaceae</taxon>
        <taxon>Streptomyces</taxon>
    </lineage>
</organism>
<name>A0ABV1SY99_9ACTN</name>
<dbReference type="Proteomes" id="UP001496720">
    <property type="component" value="Unassembled WGS sequence"/>
</dbReference>
<dbReference type="InterPro" id="IPR055648">
    <property type="entry name" value="DUF7224"/>
</dbReference>
<evidence type="ECO:0000259" key="2">
    <source>
        <dbReference type="Pfam" id="PF23866"/>
    </source>
</evidence>
<keyword evidence="1" id="KW-0812">Transmembrane</keyword>
<comment type="caution">
    <text evidence="3">The sequence shown here is derived from an EMBL/GenBank/DDBJ whole genome shotgun (WGS) entry which is preliminary data.</text>
</comment>
<feature type="transmembrane region" description="Helical" evidence="1">
    <location>
        <begin position="152"/>
        <end position="172"/>
    </location>
</feature>
<protein>
    <recommendedName>
        <fullName evidence="2">DUF7224 domain-containing protein</fullName>
    </recommendedName>
</protein>
<dbReference type="Pfam" id="PF23866">
    <property type="entry name" value="DUF7224"/>
    <property type="match status" value="1"/>
</dbReference>
<feature type="transmembrane region" description="Helical" evidence="1">
    <location>
        <begin position="223"/>
        <end position="243"/>
    </location>
</feature>
<dbReference type="RefSeq" id="WP_352148290.1">
    <property type="nucleotide sequence ID" value="NZ_JBEOZY010000019.1"/>
</dbReference>
<accession>A0ABV1SY99</accession>
<reference evidence="3 4" key="1">
    <citation type="submission" date="2024-06" db="EMBL/GenBank/DDBJ databases">
        <title>The Natural Products Discovery Center: Release of the First 8490 Sequenced Strains for Exploring Actinobacteria Biosynthetic Diversity.</title>
        <authorList>
            <person name="Kalkreuter E."/>
            <person name="Kautsar S.A."/>
            <person name="Yang D."/>
            <person name="Bader C.D."/>
            <person name="Teijaro C.N."/>
            <person name="Fluegel L."/>
            <person name="Davis C.M."/>
            <person name="Simpson J.R."/>
            <person name="Lauterbach L."/>
            <person name="Steele A.D."/>
            <person name="Gui C."/>
            <person name="Meng S."/>
            <person name="Li G."/>
            <person name="Viehrig K."/>
            <person name="Ye F."/>
            <person name="Su P."/>
            <person name="Kiefer A.F."/>
            <person name="Nichols A."/>
            <person name="Cepeda A.J."/>
            <person name="Yan W."/>
            <person name="Fan B."/>
            <person name="Jiang Y."/>
            <person name="Adhikari A."/>
            <person name="Zheng C.-J."/>
            <person name="Schuster L."/>
            <person name="Cowan T.M."/>
            <person name="Smanski M.J."/>
            <person name="Chevrette M.G."/>
            <person name="De Carvalho L.P.S."/>
            <person name="Shen B."/>
        </authorList>
    </citation>
    <scope>NUCLEOTIDE SEQUENCE [LARGE SCALE GENOMIC DNA]</scope>
    <source>
        <strain evidence="3 4">NPDC001615</strain>
    </source>
</reference>
<evidence type="ECO:0000313" key="4">
    <source>
        <dbReference type="Proteomes" id="UP001496720"/>
    </source>
</evidence>
<feature type="domain" description="DUF7224" evidence="2">
    <location>
        <begin position="269"/>
        <end position="419"/>
    </location>
</feature>
<keyword evidence="1" id="KW-0472">Membrane</keyword>
<dbReference type="EMBL" id="JBEOZY010000019">
    <property type="protein sequence ID" value="MER6166697.1"/>
    <property type="molecule type" value="Genomic_DNA"/>
</dbReference>
<feature type="transmembrane region" description="Helical" evidence="1">
    <location>
        <begin position="127"/>
        <end position="145"/>
    </location>
</feature>
<feature type="transmembrane region" description="Helical" evidence="1">
    <location>
        <begin position="87"/>
        <end position="107"/>
    </location>
</feature>
<gene>
    <name evidence="3" type="ORF">ABT188_19380</name>
</gene>
<keyword evidence="1" id="KW-1133">Transmembrane helix</keyword>
<feature type="transmembrane region" description="Helical" evidence="1">
    <location>
        <begin position="41"/>
        <end position="67"/>
    </location>
</feature>
<feature type="transmembrane region" description="Helical" evidence="1">
    <location>
        <begin position="12"/>
        <end position="29"/>
    </location>
</feature>
<sequence length="426" mass="45390">MKLATSLRSGGVLWVAPFVLLLMLFYYSAGETRPLSEFHGWAPALVASPLMMLYAIAYSVAACTAAWESGRMSASGMWQLAPSRSRFRVAANILAPVILLSWVVLLIPPAVSLIRVQAWPTIDSLRLPAMAMFLAVAHAVIGFAVGLRVPRLFAAPIIAVVTFVLVAFTRAIHPYWIRHVSGQYTDLSFGEVPGLSSLVAPMLFGGGIAAGIVILWAPLRYRWARSLMGCLVAVGCITGAYSMTNDWGHDPPLIAGRAPVSCSGQAPRVCMPEVTSSALTEVRAESVSALTALQAKGLEVSPTLITDRLSDGRGYHGSTTDTWRLPLTAAAEKGTIRYQIAMAAVRFPCARVNTAPAQAAQLWAASIVGAGKTYVQRMAGELPPPDAATANMQVQRAVKQILTKPAAEQRSWFGKAVTAACTRSGA</sequence>
<feature type="transmembrane region" description="Helical" evidence="1">
    <location>
        <begin position="192"/>
        <end position="216"/>
    </location>
</feature>
<evidence type="ECO:0000313" key="3">
    <source>
        <dbReference type="EMBL" id="MER6166697.1"/>
    </source>
</evidence>
<proteinExistence type="predicted"/>